<gene>
    <name evidence="2" type="ORF">ABID19_001229</name>
</gene>
<evidence type="ECO:0000256" key="1">
    <source>
        <dbReference type="SAM" id="MobiDB-lite"/>
    </source>
</evidence>
<organism evidence="2 3">
    <name type="scientific">Mesorhizobium robiniae</name>
    <dbReference type="NCBI Taxonomy" id="559315"/>
    <lineage>
        <taxon>Bacteria</taxon>
        <taxon>Pseudomonadati</taxon>
        <taxon>Pseudomonadota</taxon>
        <taxon>Alphaproteobacteria</taxon>
        <taxon>Hyphomicrobiales</taxon>
        <taxon>Phyllobacteriaceae</taxon>
        <taxon>Mesorhizobium</taxon>
    </lineage>
</organism>
<proteinExistence type="predicted"/>
<evidence type="ECO:0000313" key="2">
    <source>
        <dbReference type="EMBL" id="MET3578212.1"/>
    </source>
</evidence>
<sequence>MSDATKLWVNVILLAAQDALKDKQERKWFRLSNADFIEVCSLAGLDPEAVRDRATDAFHRYDEAEAAGVKFKAGSKIRGCATKPAIKYLHDGKSLTVSEWSRLIGIKDRTIRARLRAGYSIAETLDPASKPKSRTFNRAHVRKPRRFILPGRQPNLHSINGVSKSLAQWAKEYGVSYAVLTRRLRLGATLQHALNPPQSRAKVHTINGVGKTYAEWAKHIGISIGTLHQRMSHGRTLAEAVAMGGPRGNRGVVDNFPRASGTGGGSVAQDRAQIEFSANPEKTSP</sequence>
<comment type="caution">
    <text evidence="2">The sequence shown here is derived from an EMBL/GenBank/DDBJ whole genome shotgun (WGS) entry which is preliminary data.</text>
</comment>
<protein>
    <recommendedName>
        <fullName evidence="4">Nuclease-associated modular DNA-binding 1 domain-containing protein</fullName>
    </recommendedName>
</protein>
<feature type="region of interest" description="Disordered" evidence="1">
    <location>
        <begin position="258"/>
        <end position="285"/>
    </location>
</feature>
<accession>A0ABV2GJL3</accession>
<dbReference type="EMBL" id="JBEPMC010000002">
    <property type="protein sequence ID" value="MET3578212.1"/>
    <property type="molecule type" value="Genomic_DNA"/>
</dbReference>
<name>A0ABV2GJL3_9HYPH</name>
<dbReference type="RefSeq" id="WP_354488832.1">
    <property type="nucleotide sequence ID" value="NZ_JBEPMC010000002.1"/>
</dbReference>
<evidence type="ECO:0008006" key="4">
    <source>
        <dbReference type="Google" id="ProtNLM"/>
    </source>
</evidence>
<dbReference type="Proteomes" id="UP001549204">
    <property type="component" value="Unassembled WGS sequence"/>
</dbReference>
<keyword evidence="3" id="KW-1185">Reference proteome</keyword>
<reference evidence="2 3" key="1">
    <citation type="submission" date="2024-06" db="EMBL/GenBank/DDBJ databases">
        <title>Genomic Encyclopedia of Type Strains, Phase IV (KMG-IV): sequencing the most valuable type-strain genomes for metagenomic binning, comparative biology and taxonomic classification.</title>
        <authorList>
            <person name="Goeker M."/>
        </authorList>
    </citation>
    <scope>NUCLEOTIDE SEQUENCE [LARGE SCALE GENOMIC DNA]</scope>
    <source>
        <strain evidence="2 3">DSM 100022</strain>
    </source>
</reference>
<evidence type="ECO:0000313" key="3">
    <source>
        <dbReference type="Proteomes" id="UP001549204"/>
    </source>
</evidence>